<dbReference type="OrthoDB" id="541276at2759"/>
<dbReference type="PROSITE" id="PS00107">
    <property type="entry name" value="PROTEIN_KINASE_ATP"/>
    <property type="match status" value="1"/>
</dbReference>
<protein>
    <submittedName>
        <fullName evidence="15">Testis-specific serine/threonine-protein kinase 2</fullName>
    </submittedName>
</protein>
<feature type="compositionally biased region" description="Polar residues" evidence="13">
    <location>
        <begin position="17"/>
        <end position="28"/>
    </location>
</feature>
<dbReference type="InterPro" id="IPR017441">
    <property type="entry name" value="Protein_kinase_ATP_BS"/>
</dbReference>
<dbReference type="PRINTS" id="PR00109">
    <property type="entry name" value="TYRKINASE"/>
</dbReference>
<reference evidence="15" key="1">
    <citation type="submission" date="2021-10" db="EMBL/GenBank/DDBJ databases">
        <title>Tropical sea cucumber genome reveals ecological adaptation and Cuvierian tubules defense mechanism.</title>
        <authorList>
            <person name="Chen T."/>
        </authorList>
    </citation>
    <scope>NUCLEOTIDE SEQUENCE</scope>
    <source>
        <strain evidence="15">Nanhai2018</strain>
        <tissue evidence="15">Muscle</tissue>
    </source>
</reference>
<evidence type="ECO:0000313" key="16">
    <source>
        <dbReference type="Proteomes" id="UP001152320"/>
    </source>
</evidence>
<feature type="region of interest" description="Disordered" evidence="13">
    <location>
        <begin position="476"/>
        <end position="501"/>
    </location>
</feature>
<evidence type="ECO:0000256" key="6">
    <source>
        <dbReference type="ARBA" id="ARBA00022741"/>
    </source>
</evidence>
<feature type="region of interest" description="Disordered" evidence="13">
    <location>
        <begin position="1"/>
        <end position="46"/>
    </location>
</feature>
<proteinExistence type="predicted"/>
<dbReference type="SMART" id="SM00220">
    <property type="entry name" value="S_TKc"/>
    <property type="match status" value="1"/>
</dbReference>
<evidence type="ECO:0000256" key="7">
    <source>
        <dbReference type="ARBA" id="ARBA00022782"/>
    </source>
</evidence>
<evidence type="ECO:0000256" key="5">
    <source>
        <dbReference type="ARBA" id="ARBA00022723"/>
    </source>
</evidence>
<keyword evidence="15" id="KW-0808">Transferase</keyword>
<dbReference type="EMBL" id="JAIZAY010000013">
    <property type="protein sequence ID" value="KAJ8030684.1"/>
    <property type="molecule type" value="Genomic_DNA"/>
</dbReference>
<dbReference type="Proteomes" id="UP001152320">
    <property type="component" value="Chromosome 13"/>
</dbReference>
<dbReference type="Gene3D" id="1.10.510.10">
    <property type="entry name" value="Transferase(Phosphotransferase) domain 1"/>
    <property type="match status" value="1"/>
</dbReference>
<dbReference type="InterPro" id="IPR008271">
    <property type="entry name" value="Ser/Thr_kinase_AS"/>
</dbReference>
<dbReference type="FunFam" id="1.10.510.10:FF:000658">
    <property type="entry name" value="Protein CBG12184"/>
    <property type="match status" value="1"/>
</dbReference>
<keyword evidence="8 12" id="KW-0067">ATP-binding</keyword>
<evidence type="ECO:0000256" key="4">
    <source>
        <dbReference type="ARBA" id="ARBA00022553"/>
    </source>
</evidence>
<accession>A0A9Q1BQ87</accession>
<dbReference type="GO" id="GO:0000226">
    <property type="term" value="P:microtubule cytoskeleton organization"/>
    <property type="evidence" value="ECO:0007669"/>
    <property type="project" value="TreeGrafter"/>
</dbReference>
<dbReference type="PROSITE" id="PS00108">
    <property type="entry name" value="PROTEIN_KINASE_ST"/>
    <property type="match status" value="1"/>
</dbReference>
<keyword evidence="3" id="KW-0723">Serine/threonine-protein kinase</keyword>
<keyword evidence="5" id="KW-0479">Metal-binding</keyword>
<dbReference type="GO" id="GO:0035556">
    <property type="term" value="P:intracellular signal transduction"/>
    <property type="evidence" value="ECO:0007669"/>
    <property type="project" value="TreeGrafter"/>
</dbReference>
<keyword evidence="4" id="KW-0597">Phosphoprotein</keyword>
<dbReference type="GO" id="GO:0005524">
    <property type="term" value="F:ATP binding"/>
    <property type="evidence" value="ECO:0007669"/>
    <property type="project" value="UniProtKB-UniRule"/>
</dbReference>
<keyword evidence="9" id="KW-0460">Magnesium</keyword>
<dbReference type="GO" id="GO:0000287">
    <property type="term" value="F:magnesium ion binding"/>
    <property type="evidence" value="ECO:0007669"/>
    <property type="project" value="UniProtKB-ARBA"/>
</dbReference>
<feature type="region of interest" description="Disordered" evidence="13">
    <location>
        <begin position="95"/>
        <end position="185"/>
    </location>
</feature>
<evidence type="ECO:0000256" key="12">
    <source>
        <dbReference type="PROSITE-ProRule" id="PRU10141"/>
    </source>
</evidence>
<feature type="compositionally biased region" description="Basic and acidic residues" evidence="13">
    <location>
        <begin position="144"/>
        <end position="169"/>
    </location>
</feature>
<dbReference type="InterPro" id="IPR011009">
    <property type="entry name" value="Kinase-like_dom_sf"/>
</dbReference>
<evidence type="ECO:0000256" key="10">
    <source>
        <dbReference type="ARBA" id="ARBA00022843"/>
    </source>
</evidence>
<evidence type="ECO:0000313" key="15">
    <source>
        <dbReference type="EMBL" id="KAJ8030684.1"/>
    </source>
</evidence>
<dbReference type="GO" id="GO:0050321">
    <property type="term" value="F:tau-protein kinase activity"/>
    <property type="evidence" value="ECO:0007669"/>
    <property type="project" value="TreeGrafter"/>
</dbReference>
<dbReference type="GO" id="GO:0007283">
    <property type="term" value="P:spermatogenesis"/>
    <property type="evidence" value="ECO:0007669"/>
    <property type="project" value="UniProtKB-KW"/>
</dbReference>
<dbReference type="PROSITE" id="PS50011">
    <property type="entry name" value="PROTEIN_KINASE_DOM"/>
    <property type="match status" value="1"/>
</dbReference>
<comment type="cofactor">
    <cofactor evidence="1">
        <name>Mg(2+)</name>
        <dbReference type="ChEBI" id="CHEBI:18420"/>
    </cofactor>
</comment>
<evidence type="ECO:0000256" key="8">
    <source>
        <dbReference type="ARBA" id="ARBA00022840"/>
    </source>
</evidence>
<dbReference type="InterPro" id="IPR001245">
    <property type="entry name" value="Ser-Thr/Tyr_kinase_cat_dom"/>
</dbReference>
<evidence type="ECO:0000256" key="13">
    <source>
        <dbReference type="SAM" id="MobiDB-lite"/>
    </source>
</evidence>
<dbReference type="AlphaFoldDB" id="A0A9Q1BQ87"/>
<dbReference type="PANTHER" id="PTHR24346:SF102">
    <property type="entry name" value="TESTIS-SPECIFIC SERINE_THREONINE-PROTEIN KINASE 1"/>
    <property type="match status" value="1"/>
</dbReference>
<keyword evidence="15" id="KW-0418">Kinase</keyword>
<feature type="compositionally biased region" description="Basic and acidic residues" evidence="13">
    <location>
        <begin position="482"/>
        <end position="491"/>
    </location>
</feature>
<keyword evidence="16" id="KW-1185">Reference proteome</keyword>
<evidence type="ECO:0000256" key="11">
    <source>
        <dbReference type="ARBA" id="ARBA00022871"/>
    </source>
</evidence>
<dbReference type="PANTHER" id="PTHR24346">
    <property type="entry name" value="MAP/MICROTUBULE AFFINITY-REGULATING KINASE"/>
    <property type="match status" value="1"/>
</dbReference>
<organism evidence="15 16">
    <name type="scientific">Holothuria leucospilota</name>
    <name type="common">Black long sea cucumber</name>
    <name type="synonym">Mertensiothuria leucospilota</name>
    <dbReference type="NCBI Taxonomy" id="206669"/>
    <lineage>
        <taxon>Eukaryota</taxon>
        <taxon>Metazoa</taxon>
        <taxon>Echinodermata</taxon>
        <taxon>Eleutherozoa</taxon>
        <taxon>Echinozoa</taxon>
        <taxon>Holothuroidea</taxon>
        <taxon>Aspidochirotacea</taxon>
        <taxon>Aspidochirotida</taxon>
        <taxon>Holothuriidae</taxon>
        <taxon>Holothuria</taxon>
    </lineage>
</organism>
<sequence>MEKQGVMVIEGTLDPLQLSQPTPTPDNSNDSEESKKGKRSPFFGAKDAIKKFVRNGSSRSVTKANLNGAHCKAVEDSNSYTKTSKTNVVYKTINLRSRVRRAPGTDGPEVAHNPSPSETKERRSRWSRSKAPSPTKQLVVKKMNVKDGQENNDTKKGNEKDSPRKEAVKIKSSSRFKPPQNPTEVDMESVTHMLRLMGICIEGKLGEGTYAKVRSAFSAKMGKRVALKIVSRSRLNTRFQRKFLPRELNVLQSIKHENIIELYQVIEKKDKLIMVMELARHGDLLEYVQKKKALPNNEARTIFSHILNAVEYLHFHGIFHRDLKCENVLLDWGNTGLVAKITDFGFSREWREPYRLCRTYCGSAAYASPEILQGIPYDPHGTDIWSIGVVLFIMVLTGRMPYDDSNVTESLSAMMNNQLDWPSKRPICQEAKDLLGSILRHELRERATIPQIRTSAWMEGRIERVKLTPARMRLPCPAAMKEPPDTKEDMRGPSPEGKNAI</sequence>
<dbReference type="InterPro" id="IPR000719">
    <property type="entry name" value="Prot_kinase_dom"/>
</dbReference>
<evidence type="ECO:0000256" key="9">
    <source>
        <dbReference type="ARBA" id="ARBA00022842"/>
    </source>
</evidence>
<keyword evidence="7" id="KW-0221">Differentiation</keyword>
<keyword evidence="6 12" id="KW-0547">Nucleotide-binding</keyword>
<feature type="binding site" evidence="12">
    <location>
        <position position="228"/>
    </location>
    <ligand>
        <name>ATP</name>
        <dbReference type="ChEBI" id="CHEBI:30616"/>
    </ligand>
</feature>
<name>A0A9Q1BQ87_HOLLE</name>
<keyword evidence="11" id="KW-0744">Spermatogenesis</keyword>
<comment type="caution">
    <text evidence="15">The sequence shown here is derived from an EMBL/GenBank/DDBJ whole genome shotgun (WGS) entry which is preliminary data.</text>
</comment>
<dbReference type="GO" id="GO:0030154">
    <property type="term" value="P:cell differentiation"/>
    <property type="evidence" value="ECO:0007669"/>
    <property type="project" value="UniProtKB-KW"/>
</dbReference>
<evidence type="ECO:0000259" key="14">
    <source>
        <dbReference type="PROSITE" id="PS50011"/>
    </source>
</evidence>
<evidence type="ECO:0000256" key="3">
    <source>
        <dbReference type="ARBA" id="ARBA00022527"/>
    </source>
</evidence>
<dbReference type="SUPFAM" id="SSF56112">
    <property type="entry name" value="Protein kinase-like (PK-like)"/>
    <property type="match status" value="1"/>
</dbReference>
<keyword evidence="2" id="KW-0217">Developmental protein</keyword>
<evidence type="ECO:0000256" key="2">
    <source>
        <dbReference type="ARBA" id="ARBA00022473"/>
    </source>
</evidence>
<feature type="domain" description="Protein kinase" evidence="14">
    <location>
        <begin position="199"/>
        <end position="458"/>
    </location>
</feature>
<evidence type="ECO:0000256" key="1">
    <source>
        <dbReference type="ARBA" id="ARBA00001946"/>
    </source>
</evidence>
<dbReference type="GO" id="GO:0005737">
    <property type="term" value="C:cytoplasm"/>
    <property type="evidence" value="ECO:0007669"/>
    <property type="project" value="TreeGrafter"/>
</dbReference>
<gene>
    <name evidence="15" type="ORF">HOLleu_27162</name>
</gene>
<keyword evidence="10" id="KW-0832">Ubl conjugation</keyword>
<dbReference type="Pfam" id="PF00069">
    <property type="entry name" value="Pkinase"/>
    <property type="match status" value="1"/>
</dbReference>